<keyword evidence="5" id="KW-0472">Membrane</keyword>
<feature type="domain" description="Glycosyltransferase 2-like" evidence="10">
    <location>
        <begin position="7"/>
        <end position="124"/>
    </location>
</feature>
<dbReference type="Proteomes" id="UP001612915">
    <property type="component" value="Unassembled WGS sequence"/>
</dbReference>
<protein>
    <recommendedName>
        <fullName evidence="9">4,4'-diaponeurosporenoate glycosyltransferase</fullName>
    </recommendedName>
</protein>
<evidence type="ECO:0000313" key="11">
    <source>
        <dbReference type="EMBL" id="MFI7585546.1"/>
    </source>
</evidence>
<evidence type="ECO:0000256" key="5">
    <source>
        <dbReference type="ARBA" id="ARBA00023136"/>
    </source>
</evidence>
<reference evidence="11 12" key="1">
    <citation type="submission" date="2024-10" db="EMBL/GenBank/DDBJ databases">
        <title>The Natural Products Discovery Center: Release of the First 8490 Sequenced Strains for Exploring Actinobacteria Biosynthetic Diversity.</title>
        <authorList>
            <person name="Kalkreuter E."/>
            <person name="Kautsar S.A."/>
            <person name="Yang D."/>
            <person name="Bader C.D."/>
            <person name="Teijaro C.N."/>
            <person name="Fluegel L."/>
            <person name="Davis C.M."/>
            <person name="Simpson J.R."/>
            <person name="Lauterbach L."/>
            <person name="Steele A.D."/>
            <person name="Gui C."/>
            <person name="Meng S."/>
            <person name="Li G."/>
            <person name="Viehrig K."/>
            <person name="Ye F."/>
            <person name="Su P."/>
            <person name="Kiefer A.F."/>
            <person name="Nichols A."/>
            <person name="Cepeda A.J."/>
            <person name="Yan W."/>
            <person name="Fan B."/>
            <person name="Jiang Y."/>
            <person name="Adhikari A."/>
            <person name="Zheng C.-J."/>
            <person name="Schuster L."/>
            <person name="Cowan T.M."/>
            <person name="Smanski M.J."/>
            <person name="Chevrette M.G."/>
            <person name="De Carvalho L.P.S."/>
            <person name="Shen B."/>
        </authorList>
    </citation>
    <scope>NUCLEOTIDE SEQUENCE [LARGE SCALE GENOMIC DNA]</scope>
    <source>
        <strain evidence="11 12">NPDC049639</strain>
    </source>
</reference>
<keyword evidence="3 11" id="KW-0328">Glycosyltransferase</keyword>
<evidence type="ECO:0000256" key="4">
    <source>
        <dbReference type="ARBA" id="ARBA00022679"/>
    </source>
</evidence>
<comment type="similarity">
    <text evidence="8">Belongs to the glycosyltransferase 2 family. CrtQ subfamily.</text>
</comment>
<comment type="function">
    <text evidence="6">Catalyzes the glycosylation of 4,4'-diaponeurosporenoate, i.e. the esterification of glucose at the C1'' position with the carboxyl group of 4,4'-diaponeurosporenic acid, to form glycosyl-4,4'-diaponeurosporenoate. This is a step in the biosynthesis of staphyloxanthin, an orange pigment present in most staphylococci strains.</text>
</comment>
<evidence type="ECO:0000256" key="1">
    <source>
        <dbReference type="ARBA" id="ARBA00004236"/>
    </source>
</evidence>
<dbReference type="RefSeq" id="WP_398273604.1">
    <property type="nucleotide sequence ID" value="NZ_JBITLV010000001.1"/>
</dbReference>
<name>A0ABW8AJ06_9ACTN</name>
<evidence type="ECO:0000256" key="6">
    <source>
        <dbReference type="ARBA" id="ARBA00037281"/>
    </source>
</evidence>
<evidence type="ECO:0000256" key="2">
    <source>
        <dbReference type="ARBA" id="ARBA00022475"/>
    </source>
</evidence>
<organism evidence="11 12">
    <name type="scientific">Spongisporangium articulatum</name>
    <dbReference type="NCBI Taxonomy" id="3362603"/>
    <lineage>
        <taxon>Bacteria</taxon>
        <taxon>Bacillati</taxon>
        <taxon>Actinomycetota</taxon>
        <taxon>Actinomycetes</taxon>
        <taxon>Kineosporiales</taxon>
        <taxon>Kineosporiaceae</taxon>
        <taxon>Spongisporangium</taxon>
    </lineage>
</organism>
<dbReference type="PANTHER" id="PTHR43646">
    <property type="entry name" value="GLYCOSYLTRANSFERASE"/>
    <property type="match status" value="1"/>
</dbReference>
<evidence type="ECO:0000256" key="3">
    <source>
        <dbReference type="ARBA" id="ARBA00022676"/>
    </source>
</evidence>
<dbReference type="EMBL" id="JBITLV010000001">
    <property type="protein sequence ID" value="MFI7585546.1"/>
    <property type="molecule type" value="Genomic_DNA"/>
</dbReference>
<keyword evidence="4 11" id="KW-0808">Transferase</keyword>
<evidence type="ECO:0000259" key="10">
    <source>
        <dbReference type="Pfam" id="PF00535"/>
    </source>
</evidence>
<evidence type="ECO:0000256" key="8">
    <source>
        <dbReference type="ARBA" id="ARBA00038120"/>
    </source>
</evidence>
<dbReference type="InterPro" id="IPR029044">
    <property type="entry name" value="Nucleotide-diphossugar_trans"/>
</dbReference>
<dbReference type="InterPro" id="IPR001173">
    <property type="entry name" value="Glyco_trans_2-like"/>
</dbReference>
<proteinExistence type="inferred from homology"/>
<dbReference type="Pfam" id="PF00535">
    <property type="entry name" value="Glycos_transf_2"/>
    <property type="match status" value="1"/>
</dbReference>
<keyword evidence="2" id="KW-1003">Cell membrane</keyword>
<sequence>MIEALAVVVPARDEEELIVPCLHSVLAALDRVSLPSLVVVVANRCTDATALLALGVLERRGIVVQDDAERVGAVRHRGVAEALRRLPVDGAVLLLSTDADTTVPADWALRLLGHAHDGVAAVAGLTELDDRPGLSPQALHVYDDLVAAGIHGVSHGHAYAANLAVRSDAYLAVGGWPVVRVGEEHALLGLLEDGGWPVRRVVDVVVRTSARCRARAQGGLGDLLNDLPSVEPEVV</sequence>
<evidence type="ECO:0000313" key="12">
    <source>
        <dbReference type="Proteomes" id="UP001612915"/>
    </source>
</evidence>
<comment type="caution">
    <text evidence="11">The sequence shown here is derived from an EMBL/GenBank/DDBJ whole genome shotgun (WGS) entry which is preliminary data.</text>
</comment>
<comment type="pathway">
    <text evidence="7">Carotenoid biosynthesis; staphyloxanthin biosynthesis; staphyloxanthin from farnesyl diphosphate: step 4/5.</text>
</comment>
<comment type="subcellular location">
    <subcellularLocation>
        <location evidence="1">Cell membrane</location>
    </subcellularLocation>
</comment>
<dbReference type="PANTHER" id="PTHR43646:SF2">
    <property type="entry name" value="GLYCOSYLTRANSFERASE 2-LIKE DOMAIN-CONTAINING PROTEIN"/>
    <property type="match status" value="1"/>
</dbReference>
<accession>A0ABW8AJ06</accession>
<evidence type="ECO:0000256" key="7">
    <source>
        <dbReference type="ARBA" id="ARBA00037904"/>
    </source>
</evidence>
<dbReference type="Gene3D" id="3.90.550.10">
    <property type="entry name" value="Spore Coat Polysaccharide Biosynthesis Protein SpsA, Chain A"/>
    <property type="match status" value="1"/>
</dbReference>
<gene>
    <name evidence="11" type="ORF">ACIB24_00560</name>
</gene>
<dbReference type="GO" id="GO:0016757">
    <property type="term" value="F:glycosyltransferase activity"/>
    <property type="evidence" value="ECO:0007669"/>
    <property type="project" value="UniProtKB-KW"/>
</dbReference>
<keyword evidence="12" id="KW-1185">Reference proteome</keyword>
<dbReference type="SUPFAM" id="SSF53448">
    <property type="entry name" value="Nucleotide-diphospho-sugar transferases"/>
    <property type="match status" value="1"/>
</dbReference>
<evidence type="ECO:0000256" key="9">
    <source>
        <dbReference type="ARBA" id="ARBA00040345"/>
    </source>
</evidence>